<dbReference type="AlphaFoldDB" id="A0A9W4GY47"/>
<feature type="signal peptide" evidence="1">
    <location>
        <begin position="1"/>
        <end position="30"/>
    </location>
</feature>
<feature type="domain" description="GmrSD restriction endonucleases C-terminal" evidence="2">
    <location>
        <begin position="98"/>
        <end position="235"/>
    </location>
</feature>
<evidence type="ECO:0000313" key="4">
    <source>
        <dbReference type="Proteomes" id="UP001152519"/>
    </source>
</evidence>
<dbReference type="InterPro" id="IPR011089">
    <property type="entry name" value="GmrSD_C"/>
</dbReference>
<protein>
    <recommendedName>
        <fullName evidence="2">GmrSD restriction endonucleases C-terminal domain-containing protein</fullName>
    </recommendedName>
</protein>
<evidence type="ECO:0000256" key="1">
    <source>
        <dbReference type="SAM" id="SignalP"/>
    </source>
</evidence>
<evidence type="ECO:0000259" key="2">
    <source>
        <dbReference type="Pfam" id="PF07510"/>
    </source>
</evidence>
<accession>A0A9W4GY47</accession>
<dbReference type="PANTHER" id="PTHR24094">
    <property type="entry name" value="SECRETED PROTEIN"/>
    <property type="match status" value="1"/>
</dbReference>
<dbReference type="EMBL" id="CAJSLV010000125">
    <property type="protein sequence ID" value="CAG6399400.1"/>
    <property type="molecule type" value="Genomic_DNA"/>
</dbReference>
<evidence type="ECO:0000313" key="3">
    <source>
        <dbReference type="EMBL" id="CAG6399400.1"/>
    </source>
</evidence>
<feature type="chain" id="PRO_5040817826" description="GmrSD restriction endonucleases C-terminal domain-containing protein" evidence="1">
    <location>
        <begin position="31"/>
        <end position="247"/>
    </location>
</feature>
<proteinExistence type="predicted"/>
<dbReference type="PROSITE" id="PS51257">
    <property type="entry name" value="PROKAR_LIPOPROTEIN"/>
    <property type="match status" value="1"/>
</dbReference>
<keyword evidence="4" id="KW-1185">Reference proteome</keyword>
<dbReference type="Proteomes" id="UP001152519">
    <property type="component" value="Unassembled WGS sequence"/>
</dbReference>
<dbReference type="PANTHER" id="PTHR24094:SF15">
    <property type="entry name" value="AMP-DEPENDENT SYNTHETASE_LIGASE DOMAIN-CONTAINING PROTEIN-RELATED"/>
    <property type="match status" value="1"/>
</dbReference>
<gene>
    <name evidence="3" type="ORF">SCOCK_90157</name>
</gene>
<reference evidence="3" key="1">
    <citation type="submission" date="2021-05" db="EMBL/GenBank/DDBJ databases">
        <authorList>
            <person name="Arsene-Ploetze F."/>
        </authorList>
    </citation>
    <scope>NUCLEOTIDE SEQUENCE</scope>
    <source>
        <strain evidence="3">DSM 42138</strain>
    </source>
</reference>
<name>A0A9W4GY47_9ACTN</name>
<comment type="caution">
    <text evidence="3">The sequence shown here is derived from an EMBL/GenBank/DDBJ whole genome shotgun (WGS) entry which is preliminary data.</text>
</comment>
<dbReference type="Pfam" id="PF07510">
    <property type="entry name" value="GmrSD_C"/>
    <property type="match status" value="1"/>
</dbReference>
<organism evidence="3 4">
    <name type="scientific">Actinacidiphila cocklensis</name>
    <dbReference type="NCBI Taxonomy" id="887465"/>
    <lineage>
        <taxon>Bacteria</taxon>
        <taxon>Bacillati</taxon>
        <taxon>Actinomycetota</taxon>
        <taxon>Actinomycetes</taxon>
        <taxon>Kitasatosporales</taxon>
        <taxon>Streptomycetaceae</taxon>
        <taxon>Actinacidiphila</taxon>
    </lineage>
</organism>
<dbReference type="RefSeq" id="WP_251502190.1">
    <property type="nucleotide sequence ID" value="NZ_CAJSLV010000125.1"/>
</dbReference>
<sequence>MAQLAHKNTGTARTLVCAAALAVALGGSLAGCKDPTVGAGTSSATPPGAGAPSGKVGAKGSALAAVDALTVKGRAPKTGYSRDRFGPAWADTDHNHCDTRDDILKRDLRKTSYRDGAKKCIVTSGVLADPYTGTQITYTRGASKVDIDHAVALSDAWQKGAAQWTDDKREDFANDPLNLLAVDSSTNRRKSDGDTSTWLPPNSAFRCHYVARQVAVKKKYSVWVTSAERDAMRKVLNGCPSEPLPAG</sequence>
<keyword evidence="1" id="KW-0732">Signal</keyword>